<evidence type="ECO:0000313" key="2">
    <source>
        <dbReference type="Proteomes" id="UP000004169"/>
    </source>
</evidence>
<keyword evidence="2" id="KW-1185">Reference proteome</keyword>
<dbReference type="Proteomes" id="UP000004169">
    <property type="component" value="Unassembled WGS sequence"/>
</dbReference>
<comment type="caution">
    <text evidence="1">The sequence shown here is derived from an EMBL/GenBank/DDBJ whole genome shotgun (WGS) entry which is preliminary data.</text>
</comment>
<dbReference type="AlphaFoldDB" id="H8FTR5"/>
<sequence length="93" mass="10849">MLWREEQMKVSEFEQKVWELDGIRIILRADSNDEVGEYERVRAVAQSSSIAEFIENRVKKHIGDVDVVVVDGRGTIPRRNSLVSTIRETYNRE</sequence>
<gene>
    <name evidence="1" type="ORF">PHAMO_290060</name>
</gene>
<accession>H8FTR5</accession>
<protein>
    <submittedName>
        <fullName evidence="1">Uncharacterized protein</fullName>
    </submittedName>
</protein>
<organism evidence="1 2">
    <name type="scientific">Magnetospirillum molischianum DSM 120</name>
    <dbReference type="NCBI Taxonomy" id="1150626"/>
    <lineage>
        <taxon>Bacteria</taxon>
        <taxon>Pseudomonadati</taxon>
        <taxon>Pseudomonadota</taxon>
        <taxon>Alphaproteobacteria</taxon>
        <taxon>Rhodospirillales</taxon>
        <taxon>Rhodospirillaceae</taxon>
        <taxon>Magnetospirillum</taxon>
    </lineage>
</organism>
<evidence type="ECO:0000313" key="1">
    <source>
        <dbReference type="EMBL" id="CCG41772.1"/>
    </source>
</evidence>
<name>H8FTR5_MAGML</name>
<proteinExistence type="predicted"/>
<reference evidence="1 2" key="1">
    <citation type="journal article" date="2012" name="J. Bacteriol.">
        <title>Draft Genome Sequence of the Purple Photosynthetic Bacterium Phaeospirillum molischianum DSM120, a Particularly Versatile Bacterium.</title>
        <authorList>
            <person name="Duquesne K."/>
            <person name="Prima V."/>
            <person name="Ji B."/>
            <person name="Rouy Z."/>
            <person name="Medigue C."/>
            <person name="Talla E."/>
            <person name="Sturgis J.N."/>
        </authorList>
    </citation>
    <scope>NUCLEOTIDE SEQUENCE [LARGE SCALE GENOMIC DNA]</scope>
    <source>
        <strain evidence="2">DSM120</strain>
    </source>
</reference>
<dbReference type="EMBL" id="CAHP01000022">
    <property type="protein sequence ID" value="CCG41772.1"/>
    <property type="molecule type" value="Genomic_DNA"/>
</dbReference>
<dbReference type="STRING" id="1150626.PHAMO_290060"/>